<sequence>MLALVNGFILCLGLVVSIGPQNMEILRVGLLNDRVGLLASVFVICDVILIITGALGVGSIIALNRGITVALTLLTVMFLLFLTFQAGRRAMNEGGAIVSLGEQQNTRPFDMVKRGLGLSFLNPLALLETVVILGSTAAPYPANHRILFVAGALAASAIWFYGLAYSSRWFSACISKPWQRCIMECVVAVILFITACWLTLRTFGG</sequence>
<evidence type="ECO:0000256" key="7">
    <source>
        <dbReference type="SAM" id="Phobius"/>
    </source>
</evidence>
<dbReference type="Proteomes" id="UP000028002">
    <property type="component" value="Unassembled WGS sequence"/>
</dbReference>
<feature type="transmembrane region" description="Helical" evidence="7">
    <location>
        <begin position="178"/>
        <end position="200"/>
    </location>
</feature>
<proteinExistence type="predicted"/>
<dbReference type="PANTHER" id="PTHR30086">
    <property type="entry name" value="ARGININE EXPORTER PROTEIN ARGO"/>
    <property type="match status" value="1"/>
</dbReference>
<comment type="caution">
    <text evidence="8">The sequence shown here is derived from an EMBL/GenBank/DDBJ whole genome shotgun (WGS) entry which is preliminary data.</text>
</comment>
<protein>
    <submittedName>
        <fullName evidence="8">Lysine efflux permease</fullName>
    </submittedName>
</protein>
<evidence type="ECO:0000256" key="1">
    <source>
        <dbReference type="ARBA" id="ARBA00004651"/>
    </source>
</evidence>
<keyword evidence="6 7" id="KW-0472">Membrane</keyword>
<dbReference type="GO" id="GO:0015171">
    <property type="term" value="F:amino acid transmembrane transporter activity"/>
    <property type="evidence" value="ECO:0007669"/>
    <property type="project" value="TreeGrafter"/>
</dbReference>
<keyword evidence="5 7" id="KW-1133">Transmembrane helix</keyword>
<evidence type="ECO:0000313" key="9">
    <source>
        <dbReference type="Proteomes" id="UP000028002"/>
    </source>
</evidence>
<keyword evidence="4" id="KW-0813">Transport</keyword>
<dbReference type="PANTHER" id="PTHR30086:SF20">
    <property type="entry name" value="ARGININE EXPORTER PROTEIN ARGO-RELATED"/>
    <property type="match status" value="1"/>
</dbReference>
<evidence type="ECO:0000313" key="8">
    <source>
        <dbReference type="EMBL" id="KER04635.1"/>
    </source>
</evidence>
<reference evidence="8 9" key="1">
    <citation type="submission" date="2014-03" db="EMBL/GenBank/DDBJ databases">
        <title>Draft Genome of Photorhabdus temperata Meg1.</title>
        <authorList>
            <person name="Hurst S.G.IV."/>
            <person name="Morris K."/>
            <person name="Thomas K."/>
            <person name="Tisa L.S."/>
        </authorList>
    </citation>
    <scope>NUCLEOTIDE SEQUENCE [LARGE SCALE GENOMIC DNA]</scope>
    <source>
        <strain evidence="8 9">Meg1</strain>
    </source>
</reference>
<feature type="transmembrane region" description="Helical" evidence="7">
    <location>
        <begin position="146"/>
        <end position="166"/>
    </location>
</feature>
<keyword evidence="2" id="KW-1003">Cell membrane</keyword>
<dbReference type="GO" id="GO:0005886">
    <property type="term" value="C:plasma membrane"/>
    <property type="evidence" value="ECO:0007669"/>
    <property type="project" value="UniProtKB-SubCell"/>
</dbReference>
<keyword evidence="3 7" id="KW-0812">Transmembrane</keyword>
<accession>A0A081S132</accession>
<dbReference type="EMBL" id="JGVH01000005">
    <property type="protein sequence ID" value="KER04635.1"/>
    <property type="molecule type" value="Genomic_DNA"/>
</dbReference>
<comment type="subcellular location">
    <subcellularLocation>
        <location evidence="1">Cell membrane</location>
        <topology evidence="1">Multi-pass membrane protein</topology>
    </subcellularLocation>
</comment>
<dbReference type="RefSeq" id="WP_021323731.1">
    <property type="nucleotide sequence ID" value="NZ_CAWLUD010000005.1"/>
</dbReference>
<organism evidence="8 9">
    <name type="scientific">Photorhabdus temperata subsp. temperata Meg1</name>
    <dbReference type="NCBI Taxonomy" id="1393735"/>
    <lineage>
        <taxon>Bacteria</taxon>
        <taxon>Pseudomonadati</taxon>
        <taxon>Pseudomonadota</taxon>
        <taxon>Gammaproteobacteria</taxon>
        <taxon>Enterobacterales</taxon>
        <taxon>Morganellaceae</taxon>
        <taxon>Photorhabdus</taxon>
    </lineage>
</organism>
<dbReference type="PATRIC" id="fig|1393735.3.peg.636"/>
<gene>
    <name evidence="8" type="ORF">MEG1DRAFT_00626</name>
</gene>
<name>A0A081S132_PHOTE</name>
<dbReference type="Pfam" id="PF01810">
    <property type="entry name" value="LysE"/>
    <property type="match status" value="1"/>
</dbReference>
<evidence type="ECO:0000256" key="3">
    <source>
        <dbReference type="ARBA" id="ARBA00022692"/>
    </source>
</evidence>
<feature type="transmembrane region" description="Helical" evidence="7">
    <location>
        <begin position="6"/>
        <end position="23"/>
    </location>
</feature>
<evidence type="ECO:0000256" key="4">
    <source>
        <dbReference type="ARBA" id="ARBA00022970"/>
    </source>
</evidence>
<dbReference type="InterPro" id="IPR001123">
    <property type="entry name" value="LeuE-type"/>
</dbReference>
<dbReference type="AlphaFoldDB" id="A0A081S132"/>
<feature type="transmembrane region" description="Helical" evidence="7">
    <location>
        <begin position="67"/>
        <end position="84"/>
    </location>
</feature>
<evidence type="ECO:0000256" key="6">
    <source>
        <dbReference type="ARBA" id="ARBA00023136"/>
    </source>
</evidence>
<evidence type="ECO:0000256" key="2">
    <source>
        <dbReference type="ARBA" id="ARBA00022475"/>
    </source>
</evidence>
<keyword evidence="4" id="KW-0029">Amino-acid transport</keyword>
<feature type="transmembrane region" description="Helical" evidence="7">
    <location>
        <begin position="35"/>
        <end position="61"/>
    </location>
</feature>
<feature type="transmembrane region" description="Helical" evidence="7">
    <location>
        <begin position="116"/>
        <end position="140"/>
    </location>
</feature>
<evidence type="ECO:0000256" key="5">
    <source>
        <dbReference type="ARBA" id="ARBA00022989"/>
    </source>
</evidence>